<evidence type="ECO:0008006" key="4">
    <source>
        <dbReference type="Google" id="ProtNLM"/>
    </source>
</evidence>
<comment type="caution">
    <text evidence="2">The sequence shown here is derived from an EMBL/GenBank/DDBJ whole genome shotgun (WGS) entry which is preliminary data.</text>
</comment>
<protein>
    <recommendedName>
        <fullName evidence="4">C3H1-type domain-containing protein</fullName>
    </recommendedName>
</protein>
<accession>A0ABQ9YGK8</accession>
<name>A0ABQ9YGK8_9EUKA</name>
<sequence length="318" mass="36093">METVHRDHPTLMFQPISHLFSPPGSWNEDYLTHPNTIESRSTSPESQENEEFPMNPSISNETDTDIHYFEKNPSKSSISQNYLGHGCPSFNIDSNLSDGFPDPPSQSLGVKHHDHAWLNHANSTSTLTPSLGPNHQPYFGDVSLNKIPLDHGWGDVRGSPFDEIDKDDVETLNVDLEPLQKLISLIAITLYPRVFISLDTLLRKRGSEELNEDERFCSLLLSHGRESKGEINSIPSYILSVKQLRLPVPQEQLFKWFRCKTRLCHHVEHGTHCSHYPACWFTHYECESLDNILLPTPTERVVTSRLKAFSGLNAGDKN</sequence>
<keyword evidence="3" id="KW-1185">Reference proteome</keyword>
<reference evidence="2 3" key="1">
    <citation type="journal article" date="2022" name="bioRxiv">
        <title>Genomics of Preaxostyla Flagellates Illuminates Evolutionary Transitions and the Path Towards Mitochondrial Loss.</title>
        <authorList>
            <person name="Novak L.V.F."/>
            <person name="Treitli S.C."/>
            <person name="Pyrih J."/>
            <person name="Halakuc P."/>
            <person name="Pipaliya S.V."/>
            <person name="Vacek V."/>
            <person name="Brzon O."/>
            <person name="Soukal P."/>
            <person name="Eme L."/>
            <person name="Dacks J.B."/>
            <person name="Karnkowska A."/>
            <person name="Elias M."/>
            <person name="Hampl V."/>
        </authorList>
    </citation>
    <scope>NUCLEOTIDE SEQUENCE [LARGE SCALE GENOMIC DNA]</scope>
    <source>
        <strain evidence="2">NAU3</strain>
        <tissue evidence="2">Gut</tissue>
    </source>
</reference>
<dbReference type="Proteomes" id="UP001281761">
    <property type="component" value="Unassembled WGS sequence"/>
</dbReference>
<evidence type="ECO:0000256" key="1">
    <source>
        <dbReference type="SAM" id="MobiDB-lite"/>
    </source>
</evidence>
<evidence type="ECO:0000313" key="3">
    <source>
        <dbReference type="Proteomes" id="UP001281761"/>
    </source>
</evidence>
<evidence type="ECO:0000313" key="2">
    <source>
        <dbReference type="EMBL" id="KAK2962719.1"/>
    </source>
</evidence>
<organism evidence="2 3">
    <name type="scientific">Blattamonas nauphoetae</name>
    <dbReference type="NCBI Taxonomy" id="2049346"/>
    <lineage>
        <taxon>Eukaryota</taxon>
        <taxon>Metamonada</taxon>
        <taxon>Preaxostyla</taxon>
        <taxon>Oxymonadida</taxon>
        <taxon>Blattamonas</taxon>
    </lineage>
</organism>
<feature type="compositionally biased region" description="Polar residues" evidence="1">
    <location>
        <begin position="33"/>
        <end position="46"/>
    </location>
</feature>
<dbReference type="EMBL" id="JARBJD010000009">
    <property type="protein sequence ID" value="KAK2962719.1"/>
    <property type="molecule type" value="Genomic_DNA"/>
</dbReference>
<feature type="region of interest" description="Disordered" evidence="1">
    <location>
        <begin position="30"/>
        <end position="62"/>
    </location>
</feature>
<gene>
    <name evidence="2" type="ORF">BLNAU_2152</name>
</gene>
<proteinExistence type="predicted"/>